<evidence type="ECO:0000313" key="5">
    <source>
        <dbReference type="EMBL" id="QCI67902.1"/>
    </source>
</evidence>
<keyword evidence="2" id="KW-0238">DNA-binding</keyword>
<organism evidence="5 6">
    <name type="scientific">Phreatobacter stygius</name>
    <dbReference type="NCBI Taxonomy" id="1940610"/>
    <lineage>
        <taxon>Bacteria</taxon>
        <taxon>Pseudomonadati</taxon>
        <taxon>Pseudomonadota</taxon>
        <taxon>Alphaproteobacteria</taxon>
        <taxon>Hyphomicrobiales</taxon>
        <taxon>Phreatobacteraceae</taxon>
        <taxon>Phreatobacter</taxon>
    </lineage>
</organism>
<evidence type="ECO:0000256" key="1">
    <source>
        <dbReference type="ARBA" id="ARBA00023015"/>
    </source>
</evidence>
<sequence length="142" mass="15466">MPRTRHKNLGQWPGCPVEGVLDLIDGKWKGVILYHLLNGTLRFNEIRKKLPTVTQRMLTNQLRELEADGFVVRTVFAQVPPRVDYSLSELGRSLDPVIGALKAWGDAHLDKMGYCAPVAAAKAPAAKAPAAKPATAKSRVAA</sequence>
<keyword evidence="6" id="KW-1185">Reference proteome</keyword>
<dbReference type="AlphaFoldDB" id="A0A4D7BJE7"/>
<dbReference type="Pfam" id="PF01638">
    <property type="entry name" value="HxlR"/>
    <property type="match status" value="1"/>
</dbReference>
<dbReference type="Proteomes" id="UP000298781">
    <property type="component" value="Chromosome"/>
</dbReference>
<dbReference type="InterPro" id="IPR036390">
    <property type="entry name" value="WH_DNA-bd_sf"/>
</dbReference>
<proteinExistence type="predicted"/>
<dbReference type="PANTHER" id="PTHR33204:SF29">
    <property type="entry name" value="TRANSCRIPTIONAL REGULATOR"/>
    <property type="match status" value="1"/>
</dbReference>
<reference evidence="5 6" key="1">
    <citation type="submission" date="2019-04" db="EMBL/GenBank/DDBJ databases">
        <title>Phreatobacter aquaticus sp. nov.</title>
        <authorList>
            <person name="Choi A."/>
        </authorList>
    </citation>
    <scope>NUCLEOTIDE SEQUENCE [LARGE SCALE GENOMIC DNA]</scope>
    <source>
        <strain evidence="5 6">KCTC 52518</strain>
    </source>
</reference>
<dbReference type="GO" id="GO:0003677">
    <property type="term" value="F:DNA binding"/>
    <property type="evidence" value="ECO:0007669"/>
    <property type="project" value="UniProtKB-KW"/>
</dbReference>
<accession>A0A4D7BJE7</accession>
<evidence type="ECO:0000256" key="3">
    <source>
        <dbReference type="ARBA" id="ARBA00023163"/>
    </source>
</evidence>
<evidence type="ECO:0000313" key="6">
    <source>
        <dbReference type="Proteomes" id="UP000298781"/>
    </source>
</evidence>
<keyword evidence="1" id="KW-0805">Transcription regulation</keyword>
<feature type="domain" description="HTH hxlR-type" evidence="4">
    <location>
        <begin position="15"/>
        <end position="113"/>
    </location>
</feature>
<evidence type="ECO:0000256" key="2">
    <source>
        <dbReference type="ARBA" id="ARBA00023125"/>
    </source>
</evidence>
<dbReference type="RefSeq" id="WP_136963325.1">
    <property type="nucleotide sequence ID" value="NZ_CP039690.1"/>
</dbReference>
<dbReference type="EMBL" id="CP039690">
    <property type="protein sequence ID" value="QCI67902.1"/>
    <property type="molecule type" value="Genomic_DNA"/>
</dbReference>
<dbReference type="InterPro" id="IPR002577">
    <property type="entry name" value="HTH_HxlR"/>
</dbReference>
<keyword evidence="3" id="KW-0804">Transcription</keyword>
<dbReference type="PANTHER" id="PTHR33204">
    <property type="entry name" value="TRANSCRIPTIONAL REGULATOR, MARR FAMILY"/>
    <property type="match status" value="1"/>
</dbReference>
<name>A0A4D7BJE7_9HYPH</name>
<evidence type="ECO:0000259" key="4">
    <source>
        <dbReference type="PROSITE" id="PS51118"/>
    </source>
</evidence>
<protein>
    <submittedName>
        <fullName evidence="5">Helix-turn-helix transcriptional regulator</fullName>
    </submittedName>
</protein>
<dbReference type="KEGG" id="pstg:E8M01_28930"/>
<dbReference type="OrthoDB" id="9800350at2"/>
<dbReference type="PROSITE" id="PS51118">
    <property type="entry name" value="HTH_HXLR"/>
    <property type="match status" value="1"/>
</dbReference>
<dbReference type="InterPro" id="IPR036388">
    <property type="entry name" value="WH-like_DNA-bd_sf"/>
</dbReference>
<dbReference type="SUPFAM" id="SSF46785">
    <property type="entry name" value="Winged helix' DNA-binding domain"/>
    <property type="match status" value="1"/>
</dbReference>
<dbReference type="Gene3D" id="1.10.10.10">
    <property type="entry name" value="Winged helix-like DNA-binding domain superfamily/Winged helix DNA-binding domain"/>
    <property type="match status" value="1"/>
</dbReference>
<gene>
    <name evidence="5" type="ORF">E8M01_28930</name>
</gene>